<dbReference type="PANTHER" id="PTHR46599:SF3">
    <property type="entry name" value="PIGGYBAC TRANSPOSABLE ELEMENT-DERIVED PROTEIN 4"/>
    <property type="match status" value="1"/>
</dbReference>
<dbReference type="OrthoDB" id="6609151at2759"/>
<dbReference type="InterPro" id="IPR029526">
    <property type="entry name" value="PGBD"/>
</dbReference>
<feature type="compositionally biased region" description="Basic and acidic residues" evidence="1">
    <location>
        <begin position="316"/>
        <end position="326"/>
    </location>
</feature>
<proteinExistence type="predicted"/>
<protein>
    <recommendedName>
        <fullName evidence="2">PiggyBac transposable element-derived protein domain-containing protein</fullName>
    </recommendedName>
</protein>
<dbReference type="Proteomes" id="UP000479000">
    <property type="component" value="Unassembled WGS sequence"/>
</dbReference>
<evidence type="ECO:0000313" key="3">
    <source>
        <dbReference type="EMBL" id="CAA9996291.1"/>
    </source>
</evidence>
<organism evidence="3 4">
    <name type="scientific">Nesidiocoris tenuis</name>
    <dbReference type="NCBI Taxonomy" id="355587"/>
    <lineage>
        <taxon>Eukaryota</taxon>
        <taxon>Metazoa</taxon>
        <taxon>Ecdysozoa</taxon>
        <taxon>Arthropoda</taxon>
        <taxon>Hexapoda</taxon>
        <taxon>Insecta</taxon>
        <taxon>Pterygota</taxon>
        <taxon>Neoptera</taxon>
        <taxon>Paraneoptera</taxon>
        <taxon>Hemiptera</taxon>
        <taxon>Heteroptera</taxon>
        <taxon>Panheteroptera</taxon>
        <taxon>Cimicomorpha</taxon>
        <taxon>Miridae</taxon>
        <taxon>Dicyphina</taxon>
        <taxon>Nesidiocoris</taxon>
    </lineage>
</organism>
<evidence type="ECO:0000259" key="2">
    <source>
        <dbReference type="Pfam" id="PF13843"/>
    </source>
</evidence>
<dbReference type="AlphaFoldDB" id="A0A6H5G382"/>
<feature type="domain" description="PiggyBac transposable element-derived protein" evidence="2">
    <location>
        <begin position="42"/>
        <end position="149"/>
    </location>
</feature>
<sequence length="602" mass="69075">MVMREKNQLSDPYQRLADNILYYMISYYDMFLPDSDILNLVKREQTSEEGDFRQSGNFSVTKWKNRKQYLYILSTRHDPSATKSVLRSNDKNSKELVNCRETVLDYNNYKSGVELFDHLTHAYSTSWRSSDWTRRFFFFFLDAALVNSYILFTEAWQLLKSDEGTEKKLNPLDFRSRIADQLIGSFMTRKRPASTSAPLVKRLKRGLTFYIDESTMHLPTKCTSRRCVHCSSTKEPRRSTTMCSDCQVVLSTMGSGDKDRTDGEDVKEANTLGQDEVHKFSDVQTRQSISIEAGGSRCCARDAGPGCSKIDPSDAGSRERQLRDRVGAGGAENDLQRRADCQIDVKYSQKVYVLKDNRSKQKFKLIMKFKLELNVKLELKQKPKLTIKCTLKLISRTKLKKEWEESRNHTHNQSTVPIRTNTSHPLPYVAARSCNVGRDGRILCIGPQPLKQDLLKISPPTALAHRKHTKKRERTTKRLGKESPYIVKKESLQVNLSQAQFSRPRTLKSVFWPEKKFEKRLRIVGAMAIFVNDHGHIDRRTLAQELILSKRRLHALPLGQNGTAGMRIAKRNGRKAISKACEDTAYCPYRDTAAMITLTICI</sequence>
<dbReference type="PANTHER" id="PTHR46599">
    <property type="entry name" value="PIGGYBAC TRANSPOSABLE ELEMENT-DERIVED PROTEIN 4"/>
    <property type="match status" value="1"/>
</dbReference>
<feature type="region of interest" description="Disordered" evidence="1">
    <location>
        <begin position="309"/>
        <end position="333"/>
    </location>
</feature>
<evidence type="ECO:0000313" key="4">
    <source>
        <dbReference type="Proteomes" id="UP000479000"/>
    </source>
</evidence>
<evidence type="ECO:0000256" key="1">
    <source>
        <dbReference type="SAM" id="MobiDB-lite"/>
    </source>
</evidence>
<dbReference type="Pfam" id="PF13843">
    <property type="entry name" value="DDE_Tnp_1_7"/>
    <property type="match status" value="1"/>
</dbReference>
<name>A0A6H5G382_9HEMI</name>
<gene>
    <name evidence="3" type="ORF">NTEN_LOCUS2847</name>
</gene>
<reference evidence="3 4" key="1">
    <citation type="submission" date="2020-02" db="EMBL/GenBank/DDBJ databases">
        <authorList>
            <person name="Ferguson B K."/>
        </authorList>
    </citation>
    <scope>NUCLEOTIDE SEQUENCE [LARGE SCALE GENOMIC DNA]</scope>
</reference>
<dbReference type="EMBL" id="CADCXU010004522">
    <property type="protein sequence ID" value="CAA9996291.1"/>
    <property type="molecule type" value="Genomic_DNA"/>
</dbReference>
<keyword evidence="4" id="KW-1185">Reference proteome</keyword>
<accession>A0A6H5G382</accession>